<sequence>MNYGGARVCHHCKQLGHFVRDCQLRQIPNVAALLGGNGGDANRGSASHDNDRLLPASNAIVPYRAPAANEGQREESRSGSNQGYGNYNNQGYGGNNNQGYNRSGYQPRSRNNWWTENREREKNEKFDKVWGWYSDEMETKEKEKREREQKLKEEEEKKKALQAEEELEKKRKEREEFEKSIGKMVKDNMKDVCEQVTGKKASSNQGTTATVSDVARCTELENRRRREDAAMREQLEKQRNNEADRLRRENDDLTRLASGRASKELDSLKADSQALLHDTLQLKGEMEQLRRGSK</sequence>
<dbReference type="InterPro" id="IPR036875">
    <property type="entry name" value="Znf_CCHC_sf"/>
</dbReference>
<feature type="compositionally biased region" description="Low complexity" evidence="2">
    <location>
        <begin position="97"/>
        <end position="106"/>
    </location>
</feature>
<dbReference type="PROSITE" id="PS50158">
    <property type="entry name" value="ZF_CCHC"/>
    <property type="match status" value="1"/>
</dbReference>
<dbReference type="Gramene" id="GBG86400">
    <property type="protein sequence ID" value="GBG86400"/>
    <property type="gene ID" value="CBR_g41396"/>
</dbReference>
<reference evidence="4 5" key="1">
    <citation type="journal article" date="2018" name="Cell">
        <title>The Chara Genome: Secondary Complexity and Implications for Plant Terrestrialization.</title>
        <authorList>
            <person name="Nishiyama T."/>
            <person name="Sakayama H."/>
            <person name="Vries J.D."/>
            <person name="Buschmann H."/>
            <person name="Saint-Marcoux D."/>
            <person name="Ullrich K.K."/>
            <person name="Haas F.B."/>
            <person name="Vanderstraeten L."/>
            <person name="Becker D."/>
            <person name="Lang D."/>
            <person name="Vosolsobe S."/>
            <person name="Rombauts S."/>
            <person name="Wilhelmsson P.K.I."/>
            <person name="Janitza P."/>
            <person name="Kern R."/>
            <person name="Heyl A."/>
            <person name="Rumpler F."/>
            <person name="Villalobos L.I.A.C."/>
            <person name="Clay J.M."/>
            <person name="Skokan R."/>
            <person name="Toyoda A."/>
            <person name="Suzuki Y."/>
            <person name="Kagoshima H."/>
            <person name="Schijlen E."/>
            <person name="Tajeshwar N."/>
            <person name="Catarino B."/>
            <person name="Hetherington A.J."/>
            <person name="Saltykova A."/>
            <person name="Bonnot C."/>
            <person name="Breuninger H."/>
            <person name="Symeonidi A."/>
            <person name="Radhakrishnan G.V."/>
            <person name="Van Nieuwerburgh F."/>
            <person name="Deforce D."/>
            <person name="Chang C."/>
            <person name="Karol K.G."/>
            <person name="Hedrich R."/>
            <person name="Ulvskov P."/>
            <person name="Glockner G."/>
            <person name="Delwiche C.F."/>
            <person name="Petrasek J."/>
            <person name="Van de Peer Y."/>
            <person name="Friml J."/>
            <person name="Beilby M."/>
            <person name="Dolan L."/>
            <person name="Kohara Y."/>
            <person name="Sugano S."/>
            <person name="Fujiyama A."/>
            <person name="Delaux P.-M."/>
            <person name="Quint M."/>
            <person name="TheiBen G."/>
            <person name="Hagemann M."/>
            <person name="Harholt J."/>
            <person name="Dunand C."/>
            <person name="Zachgo S."/>
            <person name="Langdale J."/>
            <person name="Maumus F."/>
            <person name="Straeten D.V.D."/>
            <person name="Gould S.B."/>
            <person name="Rensing S.A."/>
        </authorList>
    </citation>
    <scope>NUCLEOTIDE SEQUENCE [LARGE SCALE GENOMIC DNA]</scope>
    <source>
        <strain evidence="4 5">S276</strain>
    </source>
</reference>
<dbReference type="SUPFAM" id="SSF57756">
    <property type="entry name" value="Retrovirus zinc finger-like domains"/>
    <property type="match status" value="1"/>
</dbReference>
<proteinExistence type="predicted"/>
<dbReference type="GO" id="GO:0003676">
    <property type="term" value="F:nucleic acid binding"/>
    <property type="evidence" value="ECO:0007669"/>
    <property type="project" value="InterPro"/>
</dbReference>
<dbReference type="Proteomes" id="UP000265515">
    <property type="component" value="Unassembled WGS sequence"/>
</dbReference>
<gene>
    <name evidence="4" type="ORF">CBR_g41396</name>
</gene>
<dbReference type="InterPro" id="IPR001878">
    <property type="entry name" value="Znf_CCHC"/>
</dbReference>
<accession>A0A388LVP5</accession>
<keyword evidence="1" id="KW-0479">Metal-binding</keyword>
<dbReference type="AlphaFoldDB" id="A0A388LVP5"/>
<dbReference type="GO" id="GO:0008270">
    <property type="term" value="F:zinc ion binding"/>
    <property type="evidence" value="ECO:0007669"/>
    <property type="project" value="UniProtKB-KW"/>
</dbReference>
<feature type="region of interest" description="Disordered" evidence="2">
    <location>
        <begin position="67"/>
        <end position="109"/>
    </location>
</feature>
<feature type="compositionally biased region" description="Low complexity" evidence="2">
    <location>
        <begin position="78"/>
        <end position="90"/>
    </location>
</feature>
<comment type="caution">
    <text evidence="4">The sequence shown here is derived from an EMBL/GenBank/DDBJ whole genome shotgun (WGS) entry which is preliminary data.</text>
</comment>
<evidence type="ECO:0000259" key="3">
    <source>
        <dbReference type="PROSITE" id="PS50158"/>
    </source>
</evidence>
<name>A0A388LVP5_CHABU</name>
<feature type="domain" description="CCHC-type" evidence="3">
    <location>
        <begin position="9"/>
        <end position="22"/>
    </location>
</feature>
<feature type="region of interest" description="Disordered" evidence="2">
    <location>
        <begin position="225"/>
        <end position="271"/>
    </location>
</feature>
<keyword evidence="1" id="KW-0862">Zinc</keyword>
<organism evidence="4 5">
    <name type="scientific">Chara braunii</name>
    <name type="common">Braun's stonewort</name>
    <dbReference type="NCBI Taxonomy" id="69332"/>
    <lineage>
        <taxon>Eukaryota</taxon>
        <taxon>Viridiplantae</taxon>
        <taxon>Streptophyta</taxon>
        <taxon>Charophyceae</taxon>
        <taxon>Charales</taxon>
        <taxon>Characeae</taxon>
        <taxon>Chara</taxon>
    </lineage>
</organism>
<evidence type="ECO:0000313" key="4">
    <source>
        <dbReference type="EMBL" id="GBG86400.1"/>
    </source>
</evidence>
<feature type="compositionally biased region" description="Basic and acidic residues" evidence="2">
    <location>
        <begin position="225"/>
        <end position="254"/>
    </location>
</feature>
<protein>
    <recommendedName>
        <fullName evidence="3">CCHC-type domain-containing protein</fullName>
    </recommendedName>
</protein>
<keyword evidence="5" id="KW-1185">Reference proteome</keyword>
<evidence type="ECO:0000313" key="5">
    <source>
        <dbReference type="Proteomes" id="UP000265515"/>
    </source>
</evidence>
<evidence type="ECO:0000256" key="2">
    <source>
        <dbReference type="SAM" id="MobiDB-lite"/>
    </source>
</evidence>
<evidence type="ECO:0000256" key="1">
    <source>
        <dbReference type="PROSITE-ProRule" id="PRU00047"/>
    </source>
</evidence>
<dbReference type="Pfam" id="PF00098">
    <property type="entry name" value="zf-CCHC"/>
    <property type="match status" value="1"/>
</dbReference>
<feature type="region of interest" description="Disordered" evidence="2">
    <location>
        <begin position="138"/>
        <end position="175"/>
    </location>
</feature>
<keyword evidence="1" id="KW-0863">Zinc-finger</keyword>
<dbReference type="EMBL" id="BFEA01000562">
    <property type="protein sequence ID" value="GBG86400.1"/>
    <property type="molecule type" value="Genomic_DNA"/>
</dbReference>